<accession>A0A812WJT7</accession>
<sequence length="94" mass="9666">MAVPEFHVVGDALVDVIASGLARIPSWDGDADAASIDVKIGGSALNTAVHLASLLRGRCPVSFYACVGKDAFGKMLESHLRSASVESHVAVSSS</sequence>
<comment type="caution">
    <text evidence="2">The sequence shown here is derived from an EMBL/GenBank/DDBJ whole genome shotgun (WGS) entry which is preliminary data.</text>
</comment>
<dbReference type="AlphaFoldDB" id="A0A812WJT7"/>
<proteinExistence type="predicted"/>
<evidence type="ECO:0000259" key="1">
    <source>
        <dbReference type="Pfam" id="PF00294"/>
    </source>
</evidence>
<gene>
    <name evidence="2" type="primary">psuK</name>
    <name evidence="2" type="ORF">SNEC2469_LOCUS19768</name>
</gene>
<dbReference type="Proteomes" id="UP000601435">
    <property type="component" value="Unassembled WGS sequence"/>
</dbReference>
<dbReference type="Pfam" id="PF00294">
    <property type="entry name" value="PfkB"/>
    <property type="match status" value="1"/>
</dbReference>
<dbReference type="Gene3D" id="3.40.1190.20">
    <property type="match status" value="1"/>
</dbReference>
<feature type="domain" description="Carbohydrate kinase PfkB" evidence="1">
    <location>
        <begin position="8"/>
        <end position="88"/>
    </location>
</feature>
<evidence type="ECO:0000313" key="3">
    <source>
        <dbReference type="Proteomes" id="UP000601435"/>
    </source>
</evidence>
<dbReference type="SUPFAM" id="SSF53613">
    <property type="entry name" value="Ribokinase-like"/>
    <property type="match status" value="1"/>
</dbReference>
<name>A0A812WJT7_9DINO</name>
<dbReference type="InterPro" id="IPR029056">
    <property type="entry name" value="Ribokinase-like"/>
</dbReference>
<keyword evidence="3" id="KW-1185">Reference proteome</keyword>
<dbReference type="OrthoDB" id="204058at2759"/>
<evidence type="ECO:0000313" key="2">
    <source>
        <dbReference type="EMBL" id="CAE7686283.1"/>
    </source>
</evidence>
<protein>
    <submittedName>
        <fullName evidence="2">PsuK protein</fullName>
    </submittedName>
</protein>
<dbReference type="EMBL" id="CAJNJA010034029">
    <property type="protein sequence ID" value="CAE7686283.1"/>
    <property type="molecule type" value="Genomic_DNA"/>
</dbReference>
<reference evidence="2" key="1">
    <citation type="submission" date="2021-02" db="EMBL/GenBank/DDBJ databases">
        <authorList>
            <person name="Dougan E. K."/>
            <person name="Rhodes N."/>
            <person name="Thang M."/>
            <person name="Chan C."/>
        </authorList>
    </citation>
    <scope>NUCLEOTIDE SEQUENCE</scope>
</reference>
<organism evidence="2 3">
    <name type="scientific">Symbiodinium necroappetens</name>
    <dbReference type="NCBI Taxonomy" id="1628268"/>
    <lineage>
        <taxon>Eukaryota</taxon>
        <taxon>Sar</taxon>
        <taxon>Alveolata</taxon>
        <taxon>Dinophyceae</taxon>
        <taxon>Suessiales</taxon>
        <taxon>Symbiodiniaceae</taxon>
        <taxon>Symbiodinium</taxon>
    </lineage>
</organism>
<dbReference type="InterPro" id="IPR011611">
    <property type="entry name" value="PfkB_dom"/>
</dbReference>
<feature type="non-terminal residue" evidence="2">
    <location>
        <position position="1"/>
    </location>
</feature>